<protein>
    <submittedName>
        <fullName evidence="1">Uncharacterized protein</fullName>
    </submittedName>
</protein>
<reference evidence="1 2" key="1">
    <citation type="journal article" date="2011" name="BMC Genomics">
        <title>Comparative genome analysis and genome-guided physiological analysis of Roseobacter litoralis.</title>
        <authorList>
            <person name="Kalhoefer D."/>
            <person name="Thole S."/>
            <person name="Voget S."/>
            <person name="Lehmann R."/>
            <person name="Liesegang H."/>
            <person name="Wollher A."/>
            <person name="Daniel R."/>
            <person name="Simon M."/>
            <person name="Brinkhoff T."/>
        </authorList>
    </citation>
    <scope>NUCLEOTIDE SEQUENCE [LARGE SCALE GENOMIC DNA]</scope>
    <source>
        <strain evidence="2">ATCC 49566 / DSM 6996 / JCM 21268 / NBRC 15278 / OCh 149</strain>
    </source>
</reference>
<name>F7ZHS7_ROSLO</name>
<organism evidence="1 2">
    <name type="scientific">Roseobacter litoralis (strain ATCC 49566 / DSM 6996 / JCM 21268 / NBRC 15278 / OCh 149)</name>
    <dbReference type="NCBI Taxonomy" id="391595"/>
    <lineage>
        <taxon>Bacteria</taxon>
        <taxon>Pseudomonadati</taxon>
        <taxon>Pseudomonadota</taxon>
        <taxon>Alphaproteobacteria</taxon>
        <taxon>Rhodobacterales</taxon>
        <taxon>Roseobacteraceae</taxon>
        <taxon>Roseobacter</taxon>
    </lineage>
</organism>
<evidence type="ECO:0000313" key="2">
    <source>
        <dbReference type="Proteomes" id="UP000001353"/>
    </source>
</evidence>
<keyword evidence="2" id="KW-1185">Reference proteome</keyword>
<dbReference type="Proteomes" id="UP000001353">
    <property type="component" value="Chromosome"/>
</dbReference>
<proteinExistence type="predicted"/>
<dbReference type="HOGENOM" id="CLU_2438916_0_0_5"/>
<dbReference type="EMBL" id="CP002623">
    <property type="protein sequence ID" value="AEI93687.1"/>
    <property type="molecule type" value="Genomic_DNA"/>
</dbReference>
<dbReference type="AlphaFoldDB" id="F7ZHS7"/>
<dbReference type="KEGG" id="rli:RLO149_c016950"/>
<gene>
    <name evidence="1" type="ordered locus">RLO149_c016950</name>
</gene>
<evidence type="ECO:0000313" key="1">
    <source>
        <dbReference type="EMBL" id="AEI93687.1"/>
    </source>
</evidence>
<sequence length="90" mass="9845">MMRSGSGKKGVRPPVPQADIQITGLLMGAARDALLFPVPELVVSLGRSISNALRPNQIHITAERTTESDFTLHMQCTRRPAAIRRKALPE</sequence>
<accession>F7ZHS7</accession>